<proteinExistence type="predicted"/>
<dbReference type="PANTHER" id="PTHR23257:SF969">
    <property type="entry name" value="INTEGRIN-LINKED PROTEIN KINASE"/>
    <property type="match status" value="1"/>
</dbReference>
<evidence type="ECO:0000313" key="4">
    <source>
        <dbReference type="EMBL" id="KAK8881301.1"/>
    </source>
</evidence>
<feature type="coiled-coil region" evidence="1">
    <location>
        <begin position="6"/>
        <end position="33"/>
    </location>
</feature>
<feature type="region of interest" description="Disordered" evidence="2">
    <location>
        <begin position="74"/>
        <end position="101"/>
    </location>
</feature>
<dbReference type="Gene3D" id="1.10.510.10">
    <property type="entry name" value="Transferase(Phosphotransferase) domain 1"/>
    <property type="match status" value="1"/>
</dbReference>
<dbReference type="SUPFAM" id="SSF56112">
    <property type="entry name" value="Protein kinase-like (PK-like)"/>
    <property type="match status" value="1"/>
</dbReference>
<feature type="region of interest" description="Disordered" evidence="2">
    <location>
        <begin position="424"/>
        <end position="463"/>
    </location>
</feature>
<feature type="compositionally biased region" description="Polar residues" evidence="2">
    <location>
        <begin position="424"/>
        <end position="433"/>
    </location>
</feature>
<reference evidence="4 5" key="1">
    <citation type="submission" date="2024-04" db="EMBL/GenBank/DDBJ databases">
        <title>Tritrichomonas musculus Genome.</title>
        <authorList>
            <person name="Alves-Ferreira E."/>
            <person name="Grigg M."/>
            <person name="Lorenzi H."/>
            <person name="Galac M."/>
        </authorList>
    </citation>
    <scope>NUCLEOTIDE SEQUENCE [LARGE SCALE GENOMIC DNA]</scope>
    <source>
        <strain evidence="4 5">EAF2021</strain>
    </source>
</reference>
<dbReference type="Gene3D" id="3.30.200.20">
    <property type="entry name" value="Phosphorylase Kinase, domain 1"/>
    <property type="match status" value="1"/>
</dbReference>
<organism evidence="4 5">
    <name type="scientific">Tritrichomonas musculus</name>
    <dbReference type="NCBI Taxonomy" id="1915356"/>
    <lineage>
        <taxon>Eukaryota</taxon>
        <taxon>Metamonada</taxon>
        <taxon>Parabasalia</taxon>
        <taxon>Tritrichomonadida</taxon>
        <taxon>Tritrichomonadidae</taxon>
        <taxon>Tritrichomonas</taxon>
    </lineage>
</organism>
<comment type="caution">
    <text evidence="4">The sequence shown here is derived from an EMBL/GenBank/DDBJ whole genome shotgun (WGS) entry which is preliminary data.</text>
</comment>
<evidence type="ECO:0000256" key="2">
    <source>
        <dbReference type="SAM" id="MobiDB-lite"/>
    </source>
</evidence>
<sequence length="463" mass="54530">MEETEFDRLKTDLAKKDKEIQKLQESIKFFQKDSEKENINENPSILMNHIRFLEKRLERYEKVVPFDINNSSTYRQNEEEDENPNKKTISSINHSPKNNIFFSNEKRDNQKVIKKICEGTTSISYKVIDKRTMQVMCKKVIKNNNDEFIVKKLQNSMKDISALLDINHPCICHTIGFNSAEQLPRTSDKGEYESYDDYEEEEEGEEEEDFEAPKTTVALYLEYLPYKLNEYLKSDIMNNTLKTKIAVEVAFGMCHLHEMGIIHRNLKIENILLNYIFEAKIIDFDLIHFVEDEEDREKSITKETGNLEYIPPEMLNEKNYNYKTDVYSYGILLFVLFTGHLPRQDLNDKMAKKPLQFPRRHATVMTTDCIELIKKCTSYDPNERPNFNEIIDFIEDRSFRLAKMADTEIIRCRFQQLIGTGEHVTSNQSNTKPIVQPIPPKEKKTSPIQQRTTKKKPIIRKPF</sequence>
<dbReference type="EMBL" id="JAPFFF010000010">
    <property type="protein sequence ID" value="KAK8881301.1"/>
    <property type="molecule type" value="Genomic_DNA"/>
</dbReference>
<name>A0ABR2JSA0_9EUKA</name>
<feature type="compositionally biased region" description="Polar residues" evidence="2">
    <location>
        <begin position="86"/>
        <end position="101"/>
    </location>
</feature>
<feature type="compositionally biased region" description="Basic residues" evidence="2">
    <location>
        <begin position="452"/>
        <end position="463"/>
    </location>
</feature>
<dbReference type="InterPro" id="IPR011009">
    <property type="entry name" value="Kinase-like_dom_sf"/>
</dbReference>
<evidence type="ECO:0000256" key="1">
    <source>
        <dbReference type="SAM" id="Coils"/>
    </source>
</evidence>
<feature type="compositionally biased region" description="Acidic residues" evidence="2">
    <location>
        <begin position="193"/>
        <end position="209"/>
    </location>
</feature>
<dbReference type="InterPro" id="IPR000719">
    <property type="entry name" value="Prot_kinase_dom"/>
</dbReference>
<evidence type="ECO:0000259" key="3">
    <source>
        <dbReference type="PROSITE" id="PS50011"/>
    </source>
</evidence>
<feature type="domain" description="Protein kinase" evidence="3">
    <location>
        <begin position="110"/>
        <end position="399"/>
    </location>
</feature>
<keyword evidence="5" id="KW-1185">Reference proteome</keyword>
<protein>
    <recommendedName>
        <fullName evidence="3">Protein kinase domain-containing protein</fullName>
    </recommendedName>
</protein>
<evidence type="ECO:0000313" key="5">
    <source>
        <dbReference type="Proteomes" id="UP001470230"/>
    </source>
</evidence>
<feature type="region of interest" description="Disordered" evidence="2">
    <location>
        <begin position="184"/>
        <end position="209"/>
    </location>
</feature>
<dbReference type="InterPro" id="IPR050167">
    <property type="entry name" value="Ser_Thr_protein_kinase"/>
</dbReference>
<dbReference type="Pfam" id="PF00069">
    <property type="entry name" value="Pkinase"/>
    <property type="match status" value="1"/>
</dbReference>
<gene>
    <name evidence="4" type="ORF">M9Y10_004036</name>
</gene>
<keyword evidence="1" id="KW-0175">Coiled coil</keyword>
<accession>A0ABR2JSA0</accession>
<dbReference type="Proteomes" id="UP001470230">
    <property type="component" value="Unassembled WGS sequence"/>
</dbReference>
<dbReference type="PANTHER" id="PTHR23257">
    <property type="entry name" value="SERINE-THREONINE PROTEIN KINASE"/>
    <property type="match status" value="1"/>
</dbReference>
<dbReference type="PROSITE" id="PS50011">
    <property type="entry name" value="PROTEIN_KINASE_DOM"/>
    <property type="match status" value="1"/>
</dbReference>